<dbReference type="Proteomes" id="UP000248783">
    <property type="component" value="Unassembled WGS sequence"/>
</dbReference>
<accession>A0A2W5Y7A3</accession>
<proteinExistence type="predicted"/>
<reference evidence="1 2" key="1">
    <citation type="submission" date="2018-06" db="EMBL/GenBank/DDBJ databases">
        <title>Whole genome sequencing of a novel hydrocarbon degrading bacterial strain, PW21 isolated from oil contaminated produced water sample.</title>
        <authorList>
            <person name="Nagkirti P."/>
            <person name="Shaikh A."/>
            <person name="Gowdaman V."/>
            <person name="Engineer A.E."/>
            <person name="Dagar S."/>
            <person name="Dhakephalkar P.K."/>
        </authorList>
    </citation>
    <scope>NUCLEOTIDE SEQUENCE [LARGE SCALE GENOMIC DNA]</scope>
    <source>
        <strain evidence="1 2">PW21</strain>
    </source>
</reference>
<dbReference type="RefSeq" id="WP_111250081.1">
    <property type="nucleotide sequence ID" value="NZ_QKWH01000002.1"/>
</dbReference>
<protein>
    <submittedName>
        <fullName evidence="1">Uncharacterized protein</fullName>
    </submittedName>
</protein>
<dbReference type="EMBL" id="QKWH01000002">
    <property type="protein sequence ID" value="PZR54224.1"/>
    <property type="molecule type" value="Genomic_DNA"/>
</dbReference>
<dbReference type="AlphaFoldDB" id="A0A2W5Y7A3"/>
<keyword evidence="2" id="KW-1185">Reference proteome</keyword>
<name>A0A2W5Y7A3_9MICO</name>
<evidence type="ECO:0000313" key="2">
    <source>
        <dbReference type="Proteomes" id="UP000248783"/>
    </source>
</evidence>
<gene>
    <name evidence="1" type="ORF">DNL40_04705</name>
</gene>
<sequence>MQYTVRVTRLAAGWRADVEGLDGGTVEVAEWAQLDPEVRALVADLTGVWIEDLDLEWADA</sequence>
<organism evidence="1 2">
    <name type="scientific">Xylanimonas oleitrophica</name>
    <dbReference type="NCBI Taxonomy" id="2607479"/>
    <lineage>
        <taxon>Bacteria</taxon>
        <taxon>Bacillati</taxon>
        <taxon>Actinomycetota</taxon>
        <taxon>Actinomycetes</taxon>
        <taxon>Micrococcales</taxon>
        <taxon>Promicromonosporaceae</taxon>
        <taxon>Xylanimonas</taxon>
    </lineage>
</organism>
<comment type="caution">
    <text evidence="1">The sequence shown here is derived from an EMBL/GenBank/DDBJ whole genome shotgun (WGS) entry which is preliminary data.</text>
</comment>
<evidence type="ECO:0000313" key="1">
    <source>
        <dbReference type="EMBL" id="PZR54224.1"/>
    </source>
</evidence>